<reference evidence="14 15" key="1">
    <citation type="submission" date="2016-07" db="EMBL/GenBank/DDBJ databases">
        <title>Pervasive Adenine N6-methylation of Active Genes in Fungi.</title>
        <authorList>
            <consortium name="DOE Joint Genome Institute"/>
            <person name="Mondo S.J."/>
            <person name="Dannebaum R.O."/>
            <person name="Kuo R.C."/>
            <person name="Labutti K."/>
            <person name="Haridas S."/>
            <person name="Kuo A."/>
            <person name="Salamov A."/>
            <person name="Ahrendt S.R."/>
            <person name="Lipzen A."/>
            <person name="Sullivan W."/>
            <person name="Andreopoulos W.B."/>
            <person name="Clum A."/>
            <person name="Lindquist E."/>
            <person name="Daum C."/>
            <person name="Ramamoorthy G.K."/>
            <person name="Gryganskyi A."/>
            <person name="Culley D."/>
            <person name="Magnuson J.K."/>
            <person name="James T.Y."/>
            <person name="O'Malley M.A."/>
            <person name="Stajich J.E."/>
            <person name="Spatafora J.W."/>
            <person name="Visel A."/>
            <person name="Grigoriev I.V."/>
        </authorList>
    </citation>
    <scope>NUCLEOTIDE SEQUENCE [LARGE SCALE GENOMIC DNA]</scope>
    <source>
        <strain evidence="14 15">CBS 931.73</strain>
    </source>
</reference>
<accession>A0A1Y1Y884</accession>
<evidence type="ECO:0000256" key="2">
    <source>
        <dbReference type="ARBA" id="ARBA00010977"/>
    </source>
</evidence>
<evidence type="ECO:0000256" key="6">
    <source>
        <dbReference type="ARBA" id="ARBA00023125"/>
    </source>
</evidence>
<feature type="region of interest" description="Disordered" evidence="10">
    <location>
        <begin position="359"/>
        <end position="388"/>
    </location>
</feature>
<dbReference type="PANTHER" id="PTHR12748">
    <property type="entry name" value="ORIGIN RECOGNITION COMPLEX SUBUNIT 3"/>
    <property type="match status" value="1"/>
</dbReference>
<dbReference type="InterPro" id="IPR045663">
    <property type="entry name" value="ORC3_ins"/>
</dbReference>
<evidence type="ECO:0000313" key="15">
    <source>
        <dbReference type="Proteomes" id="UP000193498"/>
    </source>
</evidence>
<dbReference type="GO" id="GO:0006270">
    <property type="term" value="P:DNA replication initiation"/>
    <property type="evidence" value="ECO:0007669"/>
    <property type="project" value="TreeGrafter"/>
</dbReference>
<comment type="subunit">
    <text evidence="8">Component of ORC, a complex composed of at least 6 subunits: ORC1, ORC2, ORC3, ORC4, ORC5 and ORC6. ORC is regulated in a cell-cycle dependent manner. It is sequentially assembled at the exit from anaphase of mitosis and disassembled as cells enter S phase.</text>
</comment>
<dbReference type="InterPro" id="IPR040855">
    <property type="entry name" value="ORC_WH_C"/>
</dbReference>
<evidence type="ECO:0000259" key="13">
    <source>
        <dbReference type="Pfam" id="PF19675"/>
    </source>
</evidence>
<dbReference type="GO" id="GO:0031261">
    <property type="term" value="C:DNA replication preinitiation complex"/>
    <property type="evidence" value="ECO:0007669"/>
    <property type="project" value="TreeGrafter"/>
</dbReference>
<evidence type="ECO:0000256" key="8">
    <source>
        <dbReference type="ARBA" id="ARBA00026084"/>
    </source>
</evidence>
<dbReference type="OrthoDB" id="10265211at2759"/>
<evidence type="ECO:0000256" key="3">
    <source>
        <dbReference type="ARBA" id="ARBA00019085"/>
    </source>
</evidence>
<comment type="function">
    <text evidence="9">Component of the origin recognition complex (ORC) that binds origins of replication. DNA-binding is ATP-dependent. The specific DNA sequences that define origins of replication have not been identified yet. ORC is required to assemble the pre-replication complex necessary to initiate DNA replication. Binds histone H3 and H4 trimethylation marks H3K9me3, H3K27me3 and H4K20me3.</text>
</comment>
<organism evidence="14 15">
    <name type="scientific">Basidiobolus meristosporus CBS 931.73</name>
    <dbReference type="NCBI Taxonomy" id="1314790"/>
    <lineage>
        <taxon>Eukaryota</taxon>
        <taxon>Fungi</taxon>
        <taxon>Fungi incertae sedis</taxon>
        <taxon>Zoopagomycota</taxon>
        <taxon>Entomophthoromycotina</taxon>
        <taxon>Basidiobolomycetes</taxon>
        <taxon>Basidiobolales</taxon>
        <taxon>Basidiobolaceae</taxon>
        <taxon>Basidiobolus</taxon>
    </lineage>
</organism>
<evidence type="ECO:0000256" key="4">
    <source>
        <dbReference type="ARBA" id="ARBA00022553"/>
    </source>
</evidence>
<evidence type="ECO:0000256" key="10">
    <source>
        <dbReference type="SAM" id="MobiDB-lite"/>
    </source>
</evidence>
<keyword evidence="4" id="KW-0597">Phosphoprotein</keyword>
<dbReference type="GO" id="GO:0005656">
    <property type="term" value="C:nuclear pre-replicative complex"/>
    <property type="evidence" value="ECO:0007669"/>
    <property type="project" value="TreeGrafter"/>
</dbReference>
<dbReference type="Pfam" id="PF18137">
    <property type="entry name" value="WHD_ORC"/>
    <property type="match status" value="1"/>
</dbReference>
<evidence type="ECO:0000256" key="9">
    <source>
        <dbReference type="ARBA" id="ARBA00045241"/>
    </source>
</evidence>
<dbReference type="InterPro" id="IPR020795">
    <property type="entry name" value="ORC3"/>
</dbReference>
<dbReference type="STRING" id="1314790.A0A1Y1Y884"/>
<comment type="subcellular location">
    <subcellularLocation>
        <location evidence="1">Nucleus</location>
    </subcellularLocation>
</comment>
<evidence type="ECO:0000259" key="11">
    <source>
        <dbReference type="Pfam" id="PF07034"/>
    </source>
</evidence>
<dbReference type="InParanoid" id="A0A1Y1Y884"/>
<comment type="caution">
    <text evidence="14">The sequence shown here is derived from an EMBL/GenBank/DDBJ whole genome shotgun (WGS) entry which is preliminary data.</text>
</comment>
<keyword evidence="5" id="KW-0235">DNA replication</keyword>
<keyword evidence="7" id="KW-0539">Nucleus</keyword>
<evidence type="ECO:0000256" key="5">
    <source>
        <dbReference type="ARBA" id="ARBA00022705"/>
    </source>
</evidence>
<keyword evidence="15" id="KW-1185">Reference proteome</keyword>
<dbReference type="GO" id="GO:0003688">
    <property type="term" value="F:DNA replication origin binding"/>
    <property type="evidence" value="ECO:0007669"/>
    <property type="project" value="TreeGrafter"/>
</dbReference>
<feature type="domain" description="Origin recognition complex subunit 3 N-terminal" evidence="11">
    <location>
        <begin position="4"/>
        <end position="191"/>
    </location>
</feature>
<protein>
    <recommendedName>
        <fullName evidence="3">Origin recognition complex subunit 3</fullName>
    </recommendedName>
</protein>
<sequence>MKLLISQFLESRSKVSDIVDISDEEDGQTVDYKISTYDMQVLEGWYKSVSNPETNLMPVKHLVIVIQDMEGFDPLLLGDLITICSEYCDRIPIVLLMGIATSVEALHQSLSKDTLTILRAEKFYFQRPNEILGSIIEEVFLRDHIGFKLGVDAYKLLTGNFFEHNFSVNSFMCSLQYAVMSHFYSNPLSVLSLKFKVPPRSVFSKDHCEFIRMQPSFRSVVEAVKHDADETKKLLDDDDYLVAKLPEFLQNFTQYHARYAKALECVCTLQDIFVGGALKKPKRILYFYGLNDNLYDTQHVKNLLMLAKKLKLKGMKKLLEDLENVLKKKEKFVSFDTELIHVQDFLEKLYTIEEAFGSDTSDSESETKNLIASSNAENKRKSRVSSRTNAIDSEPEEVQYYTLLVNDVIEFLNNFFRENLKCYSELPLHELFYFSNVKLLEKTFNAQPRAAIQTALGQPQHYLNCRCCSKALSSELEDSSIAYRLYLECGRMINLYDWFVSFEMVVEKEKRNHGPQEIQARFIKAIAELQFMGFIKSTNRKTDHVARLTWGQI</sequence>
<dbReference type="Proteomes" id="UP000193498">
    <property type="component" value="Unassembled WGS sequence"/>
</dbReference>
<evidence type="ECO:0000259" key="12">
    <source>
        <dbReference type="Pfam" id="PF18137"/>
    </source>
</evidence>
<evidence type="ECO:0000256" key="7">
    <source>
        <dbReference type="ARBA" id="ARBA00023242"/>
    </source>
</evidence>
<proteinExistence type="inferred from homology"/>
<dbReference type="PANTHER" id="PTHR12748:SF0">
    <property type="entry name" value="ORIGIN RECOGNITION COMPLEX SUBUNIT 3"/>
    <property type="match status" value="1"/>
</dbReference>
<name>A0A1Y1Y884_9FUNG</name>
<keyword evidence="6" id="KW-0238">DNA-binding</keyword>
<feature type="domain" description="Origin recognition complex subunit 3 winged helix C-terminal" evidence="12">
    <location>
        <begin position="449"/>
        <end position="550"/>
    </location>
</feature>
<dbReference type="CDD" id="cd20704">
    <property type="entry name" value="Orc3"/>
    <property type="match status" value="1"/>
</dbReference>
<evidence type="ECO:0000256" key="1">
    <source>
        <dbReference type="ARBA" id="ARBA00004123"/>
    </source>
</evidence>
<comment type="similarity">
    <text evidence="2">Belongs to the ORC3 family.</text>
</comment>
<dbReference type="FunCoup" id="A0A1Y1Y884">
    <property type="interactions" value="487"/>
</dbReference>
<gene>
    <name evidence="14" type="ORF">K493DRAFT_32078</name>
</gene>
<dbReference type="Pfam" id="PF19675">
    <property type="entry name" value="ORC3_ins"/>
    <property type="match status" value="1"/>
</dbReference>
<feature type="domain" description="Origin recognition complex subunit 3 insertion" evidence="13">
    <location>
        <begin position="203"/>
        <end position="437"/>
    </location>
</feature>
<dbReference type="InterPro" id="IPR045667">
    <property type="entry name" value="ORC3_N"/>
</dbReference>
<dbReference type="GO" id="GO:0005664">
    <property type="term" value="C:nuclear origin of replication recognition complex"/>
    <property type="evidence" value="ECO:0007669"/>
    <property type="project" value="InterPro"/>
</dbReference>
<evidence type="ECO:0000313" key="14">
    <source>
        <dbReference type="EMBL" id="ORX94178.1"/>
    </source>
</evidence>
<dbReference type="EMBL" id="MCFE01000211">
    <property type="protein sequence ID" value="ORX94178.1"/>
    <property type="molecule type" value="Genomic_DNA"/>
</dbReference>
<dbReference type="Pfam" id="PF07034">
    <property type="entry name" value="ORC3_N"/>
    <property type="match status" value="1"/>
</dbReference>
<dbReference type="AlphaFoldDB" id="A0A1Y1Y884"/>